<reference evidence="3" key="1">
    <citation type="submission" date="2010-08" db="EMBL/GenBank/DDBJ databases">
        <authorList>
            <consortium name="Caenorhabditis japonica Sequencing Consortium"/>
            <person name="Wilson R.K."/>
        </authorList>
    </citation>
    <scope>NUCLEOTIDE SEQUENCE [LARGE SCALE GENOMIC DNA]</scope>
    <source>
        <strain evidence="3">DF5081</strain>
    </source>
</reference>
<name>A0A8R1DZ10_CAEJA</name>
<sequence length="181" mass="20312">MGCTHSKNSKSKVAKSKEEQPLERSIYQNRVTHFDETKNSTESTSNESVGPPPPPMQYSKNLLNETNEPKVVEEKKVEEKKEVVHVTPKIHPVPVSTKPAKEVAAVVEKNESTPHTAIPPTTSQHKQFVPSMYYPMPTVGEKQKSPEKKKQRKKPAPVVEEIVIEEKKKKDAPREKTVAVG</sequence>
<evidence type="ECO:0000256" key="1">
    <source>
        <dbReference type="SAM" id="MobiDB-lite"/>
    </source>
</evidence>
<organism evidence="2 3">
    <name type="scientific">Caenorhabditis japonica</name>
    <dbReference type="NCBI Taxonomy" id="281687"/>
    <lineage>
        <taxon>Eukaryota</taxon>
        <taxon>Metazoa</taxon>
        <taxon>Ecdysozoa</taxon>
        <taxon>Nematoda</taxon>
        <taxon>Chromadorea</taxon>
        <taxon>Rhabditida</taxon>
        <taxon>Rhabditina</taxon>
        <taxon>Rhabditomorpha</taxon>
        <taxon>Rhabditoidea</taxon>
        <taxon>Rhabditidae</taxon>
        <taxon>Peloderinae</taxon>
        <taxon>Caenorhabditis</taxon>
    </lineage>
</organism>
<dbReference type="EnsemblMetazoa" id="CJA16349a.1">
    <property type="protein sequence ID" value="CJA16349a.1"/>
    <property type="gene ID" value="WBGene00135553"/>
</dbReference>
<protein>
    <submittedName>
        <fullName evidence="2">Uncharacterized protein</fullName>
    </submittedName>
</protein>
<reference evidence="2" key="2">
    <citation type="submission" date="2022-06" db="UniProtKB">
        <authorList>
            <consortium name="EnsemblMetazoa"/>
        </authorList>
    </citation>
    <scope>IDENTIFICATION</scope>
    <source>
        <strain evidence="2">DF5081</strain>
    </source>
</reference>
<proteinExistence type="predicted"/>
<dbReference type="AlphaFoldDB" id="A0A8R1DZ10"/>
<evidence type="ECO:0000313" key="3">
    <source>
        <dbReference type="Proteomes" id="UP000005237"/>
    </source>
</evidence>
<feature type="compositionally biased region" description="Basic and acidic residues" evidence="1">
    <location>
        <begin position="67"/>
        <end position="76"/>
    </location>
</feature>
<dbReference type="Proteomes" id="UP000005237">
    <property type="component" value="Unassembled WGS sequence"/>
</dbReference>
<keyword evidence="3" id="KW-1185">Reference proteome</keyword>
<evidence type="ECO:0000313" key="2">
    <source>
        <dbReference type="EnsemblMetazoa" id="CJA16349a.1"/>
    </source>
</evidence>
<feature type="region of interest" description="Disordered" evidence="1">
    <location>
        <begin position="1"/>
        <end position="76"/>
    </location>
</feature>
<feature type="region of interest" description="Disordered" evidence="1">
    <location>
        <begin position="134"/>
        <end position="158"/>
    </location>
</feature>
<accession>A0A8R1DZ10</accession>